<keyword evidence="3" id="KW-1185">Reference proteome</keyword>
<name>A0A835Z3W8_9STRA</name>
<comment type="caution">
    <text evidence="2">The sequence shown here is derived from an EMBL/GenBank/DDBJ whole genome shotgun (WGS) entry which is preliminary data.</text>
</comment>
<dbReference type="InterPro" id="IPR001214">
    <property type="entry name" value="SET_dom"/>
</dbReference>
<dbReference type="SUPFAM" id="SSF82199">
    <property type="entry name" value="SET domain"/>
    <property type="match status" value="1"/>
</dbReference>
<dbReference type="Gene3D" id="2.170.270.10">
    <property type="entry name" value="SET domain"/>
    <property type="match status" value="1"/>
</dbReference>
<dbReference type="AlphaFoldDB" id="A0A835Z3W8"/>
<dbReference type="EMBL" id="JAFCMP010000290">
    <property type="protein sequence ID" value="KAG5181788.1"/>
    <property type="molecule type" value="Genomic_DNA"/>
</dbReference>
<organism evidence="2 3">
    <name type="scientific">Tribonema minus</name>
    <dbReference type="NCBI Taxonomy" id="303371"/>
    <lineage>
        <taxon>Eukaryota</taxon>
        <taxon>Sar</taxon>
        <taxon>Stramenopiles</taxon>
        <taxon>Ochrophyta</taxon>
        <taxon>PX clade</taxon>
        <taxon>Xanthophyceae</taxon>
        <taxon>Tribonematales</taxon>
        <taxon>Tribonemataceae</taxon>
        <taxon>Tribonema</taxon>
    </lineage>
</organism>
<proteinExistence type="predicted"/>
<dbReference type="InterPro" id="IPR046341">
    <property type="entry name" value="SET_dom_sf"/>
</dbReference>
<evidence type="ECO:0000313" key="3">
    <source>
        <dbReference type="Proteomes" id="UP000664859"/>
    </source>
</evidence>
<sequence>MSKVPQFTSVVRAITDILQITKDKCGRSTLEMQVDSPVHGKGVFASCAISKGSVATIYPMDAFLNPPFKTVNSKVHGDWTVKPMTLAHTMVLAHNPTHLYSGRDVWCVGDPSLVADCWFLGHMINDRVSLIPKRQDDHARTPLRETVYISIAESMCNITPCELTFDDMVIYVCMVATRDISAGEELFMPYGTAYWNTLAGSNAQHNKR</sequence>
<accession>A0A835Z3W8</accession>
<reference evidence="2" key="1">
    <citation type="submission" date="2021-02" db="EMBL/GenBank/DDBJ databases">
        <title>First Annotated Genome of the Yellow-green Alga Tribonema minus.</title>
        <authorList>
            <person name="Mahan K.M."/>
        </authorList>
    </citation>
    <scope>NUCLEOTIDE SEQUENCE</scope>
    <source>
        <strain evidence="2">UTEX B ZZ1240</strain>
    </source>
</reference>
<feature type="domain" description="SET" evidence="1">
    <location>
        <begin position="28"/>
        <end position="191"/>
    </location>
</feature>
<dbReference type="PROSITE" id="PS50280">
    <property type="entry name" value="SET"/>
    <property type="match status" value="1"/>
</dbReference>
<gene>
    <name evidence="2" type="ORF">JKP88DRAFT_245952</name>
</gene>
<dbReference type="Pfam" id="PF00856">
    <property type="entry name" value="SET"/>
    <property type="match status" value="1"/>
</dbReference>
<evidence type="ECO:0000259" key="1">
    <source>
        <dbReference type="PROSITE" id="PS50280"/>
    </source>
</evidence>
<protein>
    <recommendedName>
        <fullName evidence="1">SET domain-containing protein</fullName>
    </recommendedName>
</protein>
<dbReference type="Proteomes" id="UP000664859">
    <property type="component" value="Unassembled WGS sequence"/>
</dbReference>
<evidence type="ECO:0000313" key="2">
    <source>
        <dbReference type="EMBL" id="KAG5181788.1"/>
    </source>
</evidence>